<dbReference type="AlphaFoldDB" id="A0A067JM99"/>
<dbReference type="Proteomes" id="UP000027138">
    <property type="component" value="Unassembled WGS sequence"/>
</dbReference>
<accession>A0A067JM99</accession>
<evidence type="ECO:0000313" key="2">
    <source>
        <dbReference type="Proteomes" id="UP000027138"/>
    </source>
</evidence>
<evidence type="ECO:0000313" key="1">
    <source>
        <dbReference type="EMBL" id="KDP23943.1"/>
    </source>
</evidence>
<gene>
    <name evidence="1" type="ORF">JCGZ_27160</name>
</gene>
<reference evidence="1 2" key="1">
    <citation type="journal article" date="2014" name="PLoS ONE">
        <title>Global Analysis of Gene Expression Profiles in Physic Nut (Jatropha curcas L.) Seedlings Exposed to Salt Stress.</title>
        <authorList>
            <person name="Zhang L."/>
            <person name="Zhang C."/>
            <person name="Wu P."/>
            <person name="Chen Y."/>
            <person name="Li M."/>
            <person name="Jiang H."/>
            <person name="Wu G."/>
        </authorList>
    </citation>
    <scope>NUCLEOTIDE SEQUENCE [LARGE SCALE GENOMIC DNA]</scope>
    <source>
        <strain evidence="2">cv. GZQX0401</strain>
        <tissue evidence="1">Young leaves</tissue>
    </source>
</reference>
<dbReference type="EMBL" id="KK915167">
    <property type="protein sequence ID" value="KDP23943.1"/>
    <property type="molecule type" value="Genomic_DNA"/>
</dbReference>
<proteinExistence type="predicted"/>
<sequence length="141" mass="15724">MKERSAIFIGQRGLSLARNSARVLQIGANMPLISANQGSRCTMDQCQSKGDRRRCLAPWCRSRLFTKVPLPFDFKVFGLLEVYSGPKRHLIKLILSPVEPRWNFLRLGTIGSPLLELGGQIGRMPKLIVETFGNLEKGAQG</sequence>
<protein>
    <submittedName>
        <fullName evidence="1">Uncharacterized protein</fullName>
    </submittedName>
</protein>
<name>A0A067JM99_JATCU</name>
<organism evidence="1 2">
    <name type="scientific">Jatropha curcas</name>
    <name type="common">Barbados nut</name>
    <dbReference type="NCBI Taxonomy" id="180498"/>
    <lineage>
        <taxon>Eukaryota</taxon>
        <taxon>Viridiplantae</taxon>
        <taxon>Streptophyta</taxon>
        <taxon>Embryophyta</taxon>
        <taxon>Tracheophyta</taxon>
        <taxon>Spermatophyta</taxon>
        <taxon>Magnoliopsida</taxon>
        <taxon>eudicotyledons</taxon>
        <taxon>Gunneridae</taxon>
        <taxon>Pentapetalae</taxon>
        <taxon>rosids</taxon>
        <taxon>fabids</taxon>
        <taxon>Malpighiales</taxon>
        <taxon>Euphorbiaceae</taxon>
        <taxon>Crotonoideae</taxon>
        <taxon>Jatropheae</taxon>
        <taxon>Jatropha</taxon>
    </lineage>
</organism>
<keyword evidence="2" id="KW-1185">Reference proteome</keyword>